<dbReference type="PANTHER" id="PTHR39965:SF1">
    <property type="entry name" value="CRISPR SYSTEM CMR SUBUNIT CMR6"/>
    <property type="match status" value="1"/>
</dbReference>
<evidence type="ECO:0000313" key="5">
    <source>
        <dbReference type="Proteomes" id="UP000706151"/>
    </source>
</evidence>
<evidence type="ECO:0000313" key="4">
    <source>
        <dbReference type="EMBL" id="MBK7955050.1"/>
    </source>
</evidence>
<evidence type="ECO:0000256" key="1">
    <source>
        <dbReference type="ARBA" id="ARBA00023118"/>
    </source>
</evidence>
<dbReference type="NCBIfam" id="TIGR01898">
    <property type="entry name" value="cas_TM1791_cmr6"/>
    <property type="match status" value="1"/>
</dbReference>
<organism evidence="4 5">
    <name type="scientific">Candidatus Accumulibacter affinis</name>
    <dbReference type="NCBI Taxonomy" id="2954384"/>
    <lineage>
        <taxon>Bacteria</taxon>
        <taxon>Pseudomonadati</taxon>
        <taxon>Pseudomonadota</taxon>
        <taxon>Betaproteobacteria</taxon>
        <taxon>Candidatus Accumulibacter</taxon>
    </lineage>
</organism>
<gene>
    <name evidence="4" type="primary">cmr6</name>
    <name evidence="4" type="ORF">IPK02_14480</name>
</gene>
<dbReference type="EMBL" id="JADJOT010000009">
    <property type="protein sequence ID" value="MBK7955050.1"/>
    <property type="molecule type" value="Genomic_DNA"/>
</dbReference>
<evidence type="ECO:0000256" key="2">
    <source>
        <dbReference type="SAM" id="MobiDB-lite"/>
    </source>
</evidence>
<dbReference type="InterPro" id="IPR010172">
    <property type="entry name" value="CRISPR-assoc_prot_TM1791"/>
</dbReference>
<protein>
    <submittedName>
        <fullName evidence="4">Type III-B CRISPR module RAMP protein Cmr6</fullName>
    </submittedName>
</protein>
<reference evidence="4 5" key="1">
    <citation type="submission" date="2020-10" db="EMBL/GenBank/DDBJ databases">
        <title>Connecting structure to function with the recovery of over 1000 high-quality activated sludge metagenome-assembled genomes encoding full-length rRNA genes using long-read sequencing.</title>
        <authorList>
            <person name="Singleton C.M."/>
            <person name="Petriglieri F."/>
            <person name="Kristensen J.M."/>
            <person name="Kirkegaard R.H."/>
            <person name="Michaelsen T.Y."/>
            <person name="Andersen M.H."/>
            <person name="Karst S.M."/>
            <person name="Dueholm M.S."/>
            <person name="Nielsen P.H."/>
            <person name="Albertsen M."/>
        </authorList>
    </citation>
    <scope>NUCLEOTIDE SEQUENCE [LARGE SCALE GENOMIC DNA]</scope>
    <source>
        <strain evidence="4">Fred_18-Q3-R57-64_BAT3C.720</strain>
    </source>
</reference>
<comment type="caution">
    <text evidence="4">The sequence shown here is derived from an EMBL/GenBank/DDBJ whole genome shotgun (WGS) entry which is preliminary data.</text>
</comment>
<dbReference type="AlphaFoldDB" id="A0A935T8N2"/>
<evidence type="ECO:0000259" key="3">
    <source>
        <dbReference type="Pfam" id="PF03787"/>
    </source>
</evidence>
<feature type="region of interest" description="Disordered" evidence="2">
    <location>
        <begin position="271"/>
        <end position="300"/>
    </location>
</feature>
<feature type="domain" description="CRISPR type III-associated protein" evidence="3">
    <location>
        <begin position="91"/>
        <end position="263"/>
    </location>
</feature>
<keyword evidence="1" id="KW-0051">Antiviral defense</keyword>
<dbReference type="GO" id="GO:0051607">
    <property type="term" value="P:defense response to virus"/>
    <property type="evidence" value="ECO:0007669"/>
    <property type="project" value="UniProtKB-KW"/>
</dbReference>
<dbReference type="PANTHER" id="PTHR39965">
    <property type="entry name" value="CRISPR SYSTEM CMR SUBUNIT CMR6"/>
    <property type="match status" value="1"/>
</dbReference>
<proteinExistence type="predicted"/>
<name>A0A935T8N2_9PROT</name>
<accession>A0A935T8N2</accession>
<dbReference type="Proteomes" id="UP000706151">
    <property type="component" value="Unassembled WGS sequence"/>
</dbReference>
<dbReference type="Pfam" id="PF03787">
    <property type="entry name" value="RAMPs"/>
    <property type="match status" value="1"/>
</dbReference>
<dbReference type="InterPro" id="IPR005537">
    <property type="entry name" value="RAMP_III_fam"/>
</dbReference>
<sequence>MNVAAVPEYVVKGAAGFRSCPPGHRFNLYFEIWQEGNWLIAKNGKAEALRQCLALGDAQPVLKALRRRQDAVARTVPEVQRHIIDAVSTAPFATGLGLEHPVDNGFAFLSPYGLPYLAGSGVKGVLRQAANALRDDGDAAITQPLIDALFGQELQGADALRGALSCWDVFPQPFGDSLVVEIMTPHFGDYYQNKSTPHDAGKPNPIPFLAVPARSAFRFVVTCDPARLPADTPDWKATLDRIIEHAFAWLGFGAKTAVGYGALAEDPAAADERRRIAEQERRQAAEAAEAARRENLSPEEKELEAARSAIDALRSAFESAKAAGKYLAGRSPIDEPRLQLFQQAVQWKTHAARREAAALLREVIKWTAWPGNKERKQQFQTWLTELES</sequence>